<dbReference type="InterPro" id="IPR050834">
    <property type="entry name" value="Glycosyltransf_2"/>
</dbReference>
<dbReference type="OrthoDB" id="5291101at2"/>
<evidence type="ECO:0000313" key="2">
    <source>
        <dbReference type="EMBL" id="AXX97716.1"/>
    </source>
</evidence>
<evidence type="ECO:0000259" key="1">
    <source>
        <dbReference type="Pfam" id="PF00535"/>
    </source>
</evidence>
<keyword evidence="3" id="KW-1185">Reference proteome</keyword>
<dbReference type="GO" id="GO:0016740">
    <property type="term" value="F:transferase activity"/>
    <property type="evidence" value="ECO:0007669"/>
    <property type="project" value="UniProtKB-KW"/>
</dbReference>
<dbReference type="Pfam" id="PF00535">
    <property type="entry name" value="Glycos_transf_2"/>
    <property type="match status" value="1"/>
</dbReference>
<dbReference type="PANTHER" id="PTHR43685">
    <property type="entry name" value="GLYCOSYLTRANSFERASE"/>
    <property type="match status" value="1"/>
</dbReference>
<dbReference type="Gene3D" id="3.90.550.10">
    <property type="entry name" value="Spore Coat Polysaccharide Biosynthesis Protein SpsA, Chain A"/>
    <property type="match status" value="1"/>
</dbReference>
<dbReference type="AlphaFoldDB" id="A0A347UFT8"/>
<dbReference type="CDD" id="cd00761">
    <property type="entry name" value="Glyco_tranf_GTA_type"/>
    <property type="match status" value="1"/>
</dbReference>
<gene>
    <name evidence="2" type="ORF">BAR1_07085</name>
</gene>
<dbReference type="RefSeq" id="WP_118942373.1">
    <property type="nucleotide sequence ID" value="NZ_CP032125.1"/>
</dbReference>
<feature type="domain" description="Glycosyltransferase 2-like" evidence="1">
    <location>
        <begin position="6"/>
        <end position="172"/>
    </location>
</feature>
<dbReference type="PANTHER" id="PTHR43685:SF2">
    <property type="entry name" value="GLYCOSYLTRANSFERASE 2-LIKE DOMAIN-CONTAINING PROTEIN"/>
    <property type="match status" value="1"/>
</dbReference>
<name>A0A347UFT8_9RHOB</name>
<dbReference type="InterPro" id="IPR001173">
    <property type="entry name" value="Glyco_trans_2-like"/>
</dbReference>
<dbReference type="Proteomes" id="UP000261704">
    <property type="component" value="Chromosome"/>
</dbReference>
<sequence>MTIPCTILIPTKDRPNLLRRAVKSALDAAPDNSEVIVIDDKSNPPAQIVLEEFDDPRLVCLVNGDKGGAAAARNLGMKSAKGEVVFFLDDDDEFLADYCREILGNVVPNHPGLAYGFSAYLVSSKKPDGRTEDTIENNKLDQGIISDTAPFRRRICGFGMGFWIKRDVFEELGPIDEAMATNEDTEYLCRLIDAGKAGWFSAKPGVRVHQHSAQTAATELGHVTSRIQSADRAQSFLTIFQRYQRLMHSDKQARQHIARRYIKLATKSGMLRESWKFAGTLPNLSERLSARYYALINFTAYRLSGKHSKA</sequence>
<evidence type="ECO:0000313" key="3">
    <source>
        <dbReference type="Proteomes" id="UP000261704"/>
    </source>
</evidence>
<keyword evidence="2" id="KW-0808">Transferase</keyword>
<dbReference type="InterPro" id="IPR029044">
    <property type="entry name" value="Nucleotide-diphossugar_trans"/>
</dbReference>
<protein>
    <submittedName>
        <fullName evidence="2">Glycosyltransferase family 2 protein</fullName>
    </submittedName>
</protein>
<dbReference type="EMBL" id="CP032125">
    <property type="protein sequence ID" value="AXX97716.1"/>
    <property type="molecule type" value="Genomic_DNA"/>
</dbReference>
<accession>A0A347UFT8</accession>
<organism evidence="2 3">
    <name type="scientific">Profundibacter amoris</name>
    <dbReference type="NCBI Taxonomy" id="2171755"/>
    <lineage>
        <taxon>Bacteria</taxon>
        <taxon>Pseudomonadati</taxon>
        <taxon>Pseudomonadota</taxon>
        <taxon>Alphaproteobacteria</taxon>
        <taxon>Rhodobacterales</taxon>
        <taxon>Paracoccaceae</taxon>
        <taxon>Profundibacter</taxon>
    </lineage>
</organism>
<dbReference type="SUPFAM" id="SSF53448">
    <property type="entry name" value="Nucleotide-diphospho-sugar transferases"/>
    <property type="match status" value="1"/>
</dbReference>
<reference evidence="2 3" key="1">
    <citation type="submission" date="2018-09" db="EMBL/GenBank/DDBJ databases">
        <title>Profundibacter amoris BAR1 gen. nov., sp. nov., a new member of the Roseobacter clade isolated at Lokis Castle Vent Field on the Arctic Mid-Oceanic Ridge.</title>
        <authorList>
            <person name="Le Moine Bauer S."/>
            <person name="Sjoeberg A.G."/>
            <person name="L'Haridon S."/>
            <person name="Stokke R."/>
            <person name="Roalkvam I."/>
            <person name="Steen I.H."/>
            <person name="Dahle H."/>
        </authorList>
    </citation>
    <scope>NUCLEOTIDE SEQUENCE [LARGE SCALE GENOMIC DNA]</scope>
    <source>
        <strain evidence="2 3">BAR1</strain>
    </source>
</reference>
<proteinExistence type="predicted"/>
<dbReference type="KEGG" id="pamo:BAR1_07085"/>